<dbReference type="OrthoDB" id="415590at2759"/>
<dbReference type="InterPro" id="IPR029056">
    <property type="entry name" value="Ribokinase-like"/>
</dbReference>
<proteinExistence type="inferred from homology"/>
<feature type="non-terminal residue" evidence="10">
    <location>
        <position position="1"/>
    </location>
</feature>
<evidence type="ECO:0000313" key="10">
    <source>
        <dbReference type="EMBL" id="PAA77210.1"/>
    </source>
</evidence>
<dbReference type="GO" id="GO:0005524">
    <property type="term" value="F:ATP binding"/>
    <property type="evidence" value="ECO:0007669"/>
    <property type="project" value="UniProtKB-KW"/>
</dbReference>
<dbReference type="PRINTS" id="PR00990">
    <property type="entry name" value="RIBOKINASE"/>
</dbReference>
<keyword evidence="4" id="KW-0418">Kinase</keyword>
<dbReference type="AlphaFoldDB" id="A0A267FTR1"/>
<dbReference type="InterPro" id="IPR011611">
    <property type="entry name" value="PfkB_dom"/>
</dbReference>
<evidence type="ECO:0000256" key="6">
    <source>
        <dbReference type="ARBA" id="ARBA00022842"/>
    </source>
</evidence>
<evidence type="ECO:0000256" key="5">
    <source>
        <dbReference type="ARBA" id="ARBA00022840"/>
    </source>
</evidence>
<dbReference type="STRING" id="282301.A0A267FTR1"/>
<name>A0A267FTR1_9PLAT</name>
<evidence type="ECO:0000256" key="8">
    <source>
        <dbReference type="ARBA" id="ARBA00023277"/>
    </source>
</evidence>
<dbReference type="Proteomes" id="UP000215902">
    <property type="component" value="Unassembled WGS sequence"/>
</dbReference>
<dbReference type="GO" id="GO:0004747">
    <property type="term" value="F:ribokinase activity"/>
    <property type="evidence" value="ECO:0007669"/>
    <property type="project" value="InterPro"/>
</dbReference>
<dbReference type="CDD" id="cd01174">
    <property type="entry name" value="ribokinase"/>
    <property type="match status" value="1"/>
</dbReference>
<keyword evidence="8" id="KW-0119">Carbohydrate metabolism</keyword>
<gene>
    <name evidence="10" type="ORF">BOX15_Mlig006511g3</name>
</gene>
<evidence type="ECO:0000259" key="9">
    <source>
        <dbReference type="Pfam" id="PF00294"/>
    </source>
</evidence>
<evidence type="ECO:0000256" key="4">
    <source>
        <dbReference type="ARBA" id="ARBA00022777"/>
    </source>
</evidence>
<evidence type="ECO:0000256" key="2">
    <source>
        <dbReference type="ARBA" id="ARBA00022723"/>
    </source>
</evidence>
<dbReference type="Gene3D" id="3.40.1190.20">
    <property type="match status" value="1"/>
</dbReference>
<organism evidence="10 11">
    <name type="scientific">Macrostomum lignano</name>
    <dbReference type="NCBI Taxonomy" id="282301"/>
    <lineage>
        <taxon>Eukaryota</taxon>
        <taxon>Metazoa</taxon>
        <taxon>Spiralia</taxon>
        <taxon>Lophotrochozoa</taxon>
        <taxon>Platyhelminthes</taxon>
        <taxon>Rhabditophora</taxon>
        <taxon>Macrostomorpha</taxon>
        <taxon>Macrostomida</taxon>
        <taxon>Macrostomidae</taxon>
        <taxon>Macrostomum</taxon>
    </lineage>
</organism>
<reference evidence="10 11" key="1">
    <citation type="submission" date="2017-06" db="EMBL/GenBank/DDBJ databases">
        <title>A platform for efficient transgenesis in Macrostomum lignano, a flatworm model organism for stem cell research.</title>
        <authorList>
            <person name="Berezikov E."/>
        </authorList>
    </citation>
    <scope>NUCLEOTIDE SEQUENCE [LARGE SCALE GENOMIC DNA]</scope>
    <source>
        <strain evidence="10">DV1</strain>
        <tissue evidence="10">Whole organism</tissue>
    </source>
</reference>
<protein>
    <recommendedName>
        <fullName evidence="9">Carbohydrate kinase PfkB domain-containing protein</fullName>
    </recommendedName>
</protein>
<keyword evidence="3" id="KW-0547">Nucleotide-binding</keyword>
<dbReference type="SUPFAM" id="SSF53613">
    <property type="entry name" value="Ribokinase-like"/>
    <property type="match status" value="1"/>
</dbReference>
<keyword evidence="6" id="KW-0460">Magnesium</keyword>
<dbReference type="InterPro" id="IPR011877">
    <property type="entry name" value="Ribokinase"/>
</dbReference>
<dbReference type="GO" id="GO:0046872">
    <property type="term" value="F:metal ion binding"/>
    <property type="evidence" value="ECO:0007669"/>
    <property type="project" value="UniProtKB-KW"/>
</dbReference>
<dbReference type="InterPro" id="IPR002139">
    <property type="entry name" value="Ribo/fructo_kinase"/>
</dbReference>
<keyword evidence="5" id="KW-0067">ATP-binding</keyword>
<evidence type="ECO:0000256" key="1">
    <source>
        <dbReference type="ARBA" id="ARBA00022679"/>
    </source>
</evidence>
<dbReference type="HAMAP" id="MF_01987">
    <property type="entry name" value="Ribokinase"/>
    <property type="match status" value="1"/>
</dbReference>
<comment type="caution">
    <text evidence="10">The sequence shown here is derived from an EMBL/GenBank/DDBJ whole genome shotgun (WGS) entry which is preliminary data.</text>
</comment>
<dbReference type="Pfam" id="PF00294">
    <property type="entry name" value="PfkB"/>
    <property type="match status" value="1"/>
</dbReference>
<dbReference type="PANTHER" id="PTHR10584:SF166">
    <property type="entry name" value="RIBOKINASE"/>
    <property type="match status" value="1"/>
</dbReference>
<keyword evidence="11" id="KW-1185">Reference proteome</keyword>
<keyword evidence="2" id="KW-0479">Metal-binding</keyword>
<evidence type="ECO:0000256" key="3">
    <source>
        <dbReference type="ARBA" id="ARBA00022741"/>
    </source>
</evidence>
<evidence type="ECO:0000256" key="7">
    <source>
        <dbReference type="ARBA" id="ARBA00022958"/>
    </source>
</evidence>
<feature type="domain" description="Carbohydrate kinase PfkB" evidence="9">
    <location>
        <begin position="22"/>
        <end position="317"/>
    </location>
</feature>
<dbReference type="EMBL" id="NIVC01000758">
    <property type="protein sequence ID" value="PAA77210.1"/>
    <property type="molecule type" value="Genomic_DNA"/>
</dbReference>
<accession>A0A267FTR1</accession>
<dbReference type="PANTHER" id="PTHR10584">
    <property type="entry name" value="SUGAR KINASE"/>
    <property type="match status" value="1"/>
</dbReference>
<keyword evidence="1" id="KW-0808">Transferase</keyword>
<evidence type="ECO:0000313" key="11">
    <source>
        <dbReference type="Proteomes" id="UP000215902"/>
    </source>
</evidence>
<keyword evidence="7" id="KW-0630">Potassium</keyword>
<dbReference type="GO" id="GO:0005829">
    <property type="term" value="C:cytosol"/>
    <property type="evidence" value="ECO:0007669"/>
    <property type="project" value="TreeGrafter"/>
</dbReference>
<dbReference type="GO" id="GO:0006014">
    <property type="term" value="P:D-ribose metabolic process"/>
    <property type="evidence" value="ECO:0007669"/>
    <property type="project" value="InterPro"/>
</dbReference>
<sequence>ARCPLVHPAAPMQPSQSSAAFDVAVMGSVVYDLIAYVDTAVRPGETRIGSSFGMGAGGKGANQCTMASFLGSRAAMVGKIGDDLFGQEYMKYFSKHGIHTEHLLMEAGASTGVASITVTGGGENTIVVVPGANFRLTPADIDRAAGVLAAAKVVVCQLEVPTDVTTRALKIAREAGAMTILNPAPAPVTPTPPELLALADVVCPNQQEATAITGLPCTTDQDVDAVLRRLRDLGCRLPMVTLGASGVAFLDGDQVLRVPAPAVEAIDTTGAGDAFMGSLAHFCACRPDLPMAARVSRAVRIAAISVTRPGTQTSFPHREELPADLRD</sequence>